<dbReference type="Gene3D" id="3.60.21.10">
    <property type="match status" value="1"/>
</dbReference>
<evidence type="ECO:0000256" key="1">
    <source>
        <dbReference type="SAM" id="MobiDB-lite"/>
    </source>
</evidence>
<organism evidence="3 4">
    <name type="scientific">Pelagomonas calceolata</name>
    <dbReference type="NCBI Taxonomy" id="35677"/>
    <lineage>
        <taxon>Eukaryota</taxon>
        <taxon>Sar</taxon>
        <taxon>Stramenopiles</taxon>
        <taxon>Ochrophyta</taxon>
        <taxon>Pelagophyceae</taxon>
        <taxon>Pelagomonadales</taxon>
        <taxon>Pelagomonadaceae</taxon>
        <taxon>Pelagomonas</taxon>
    </lineage>
</organism>
<dbReference type="InterPro" id="IPR004843">
    <property type="entry name" value="Calcineurin-like_PHP"/>
</dbReference>
<dbReference type="GO" id="GO:0000298">
    <property type="term" value="F:endopolyphosphatase activity"/>
    <property type="evidence" value="ECO:0007669"/>
    <property type="project" value="TreeGrafter"/>
</dbReference>
<dbReference type="GO" id="GO:0005737">
    <property type="term" value="C:cytoplasm"/>
    <property type="evidence" value="ECO:0007669"/>
    <property type="project" value="TreeGrafter"/>
</dbReference>
<dbReference type="PANTHER" id="PTHR42850:SF4">
    <property type="entry name" value="ZINC-DEPENDENT ENDOPOLYPHOSPHATASE"/>
    <property type="match status" value="1"/>
</dbReference>
<dbReference type="GO" id="GO:0006798">
    <property type="term" value="P:polyphosphate catabolic process"/>
    <property type="evidence" value="ECO:0007669"/>
    <property type="project" value="TreeGrafter"/>
</dbReference>
<dbReference type="Proteomes" id="UP000789595">
    <property type="component" value="Unassembled WGS sequence"/>
</dbReference>
<dbReference type="OrthoDB" id="10267127at2759"/>
<dbReference type="Pfam" id="PF00149">
    <property type="entry name" value="Metallophos"/>
    <property type="match status" value="1"/>
</dbReference>
<comment type="caution">
    <text evidence="3">The sequence shown here is derived from an EMBL/GenBank/DDBJ whole genome shotgun (WGS) entry which is preliminary data.</text>
</comment>
<accession>A0A8J2SBR6</accession>
<dbReference type="SUPFAM" id="SSF56300">
    <property type="entry name" value="Metallo-dependent phosphatases"/>
    <property type="match status" value="1"/>
</dbReference>
<feature type="domain" description="Calcineurin-like phosphoesterase" evidence="2">
    <location>
        <begin position="29"/>
        <end position="190"/>
    </location>
</feature>
<reference evidence="3" key="1">
    <citation type="submission" date="2021-11" db="EMBL/GenBank/DDBJ databases">
        <authorList>
            <consortium name="Genoscope - CEA"/>
            <person name="William W."/>
        </authorList>
    </citation>
    <scope>NUCLEOTIDE SEQUENCE</scope>
</reference>
<keyword evidence="4" id="KW-1185">Reference proteome</keyword>
<protein>
    <recommendedName>
        <fullName evidence="2">Calcineurin-like phosphoesterase domain-containing protein</fullName>
    </recommendedName>
</protein>
<dbReference type="InterPro" id="IPR050126">
    <property type="entry name" value="Ap4A_hydrolase"/>
</dbReference>
<dbReference type="EMBL" id="CAKKNE010000002">
    <property type="protein sequence ID" value="CAH0369788.1"/>
    <property type="molecule type" value="Genomic_DNA"/>
</dbReference>
<proteinExistence type="predicted"/>
<dbReference type="AlphaFoldDB" id="A0A8J2SBR6"/>
<evidence type="ECO:0000313" key="4">
    <source>
        <dbReference type="Proteomes" id="UP000789595"/>
    </source>
</evidence>
<feature type="region of interest" description="Disordered" evidence="1">
    <location>
        <begin position="149"/>
        <end position="175"/>
    </location>
</feature>
<gene>
    <name evidence="3" type="ORF">PECAL_2P29260</name>
</gene>
<dbReference type="GO" id="GO:0016791">
    <property type="term" value="F:phosphatase activity"/>
    <property type="evidence" value="ECO:0007669"/>
    <property type="project" value="TreeGrafter"/>
</dbReference>
<dbReference type="InterPro" id="IPR029052">
    <property type="entry name" value="Metallo-depent_PP-like"/>
</dbReference>
<name>A0A8J2SBR6_9STRA</name>
<sequence length="241" mass="26535">MRRVMGAFLSTLVGGARPVRHATAPAAARYFVVGDVHGCLDELQDLLRKAQYDDGATRLVLVGDLVNKGPKSLEVIRYCREHEIWAVRGNHDDKCLRLFDGVDELKDEYSYVRDMSTDDAAWLRNLPHTLTLPHVDAIVVHAGLRPSTKLEDQSPQHMTTMRSLEGGAPSAKPGDASWAELRDEAPLVIFGHDARRGLQKFPFAIGLDTGCCYGGKLTGVFLPSRELVSVPARRTYSAARG</sequence>
<dbReference type="PANTHER" id="PTHR42850">
    <property type="entry name" value="METALLOPHOSPHOESTERASE"/>
    <property type="match status" value="1"/>
</dbReference>
<evidence type="ECO:0000259" key="2">
    <source>
        <dbReference type="Pfam" id="PF00149"/>
    </source>
</evidence>
<evidence type="ECO:0000313" key="3">
    <source>
        <dbReference type="EMBL" id="CAH0369788.1"/>
    </source>
</evidence>